<accession>A0A3B1CGB9</accession>
<evidence type="ECO:0000256" key="2">
    <source>
        <dbReference type="ARBA" id="ARBA00023015"/>
    </source>
</evidence>
<dbReference type="Pfam" id="PF08281">
    <property type="entry name" value="Sigma70_r4_2"/>
    <property type="match status" value="1"/>
</dbReference>
<keyword evidence="2" id="KW-0805">Transcription regulation</keyword>
<dbReference type="InterPro" id="IPR007627">
    <property type="entry name" value="RNA_pol_sigma70_r2"/>
</dbReference>
<name>A0A3B1CGB9_9ZZZZ</name>
<dbReference type="GO" id="GO:0006352">
    <property type="term" value="P:DNA-templated transcription initiation"/>
    <property type="evidence" value="ECO:0007669"/>
    <property type="project" value="InterPro"/>
</dbReference>
<dbReference type="InterPro" id="IPR039425">
    <property type="entry name" value="RNA_pol_sigma-70-like"/>
</dbReference>
<dbReference type="SUPFAM" id="SSF88946">
    <property type="entry name" value="Sigma2 domain of RNA polymerase sigma factors"/>
    <property type="match status" value="1"/>
</dbReference>
<keyword evidence="3" id="KW-0731">Sigma factor</keyword>
<dbReference type="PANTHER" id="PTHR43133:SF8">
    <property type="entry name" value="RNA POLYMERASE SIGMA FACTOR HI_1459-RELATED"/>
    <property type="match status" value="1"/>
</dbReference>
<sequence length="229" mass="26559">MVRVENTLSMIFPAARPATEKIHFLNKMLDFKGKLSGIICALDRVLIQSKIKRVYMDNFEETAIPHMGTLFKMAYHLTGNRDDAEDIVQEVYLKARKAFHTLKDLNKCKSWLCSILYRHFIDERRKRRNFVDLENVADPDANFYSEWPSRFTSEDISKALEKLEPKQKTLLVAHFMSGLKYQEIATAMNIPIGTVMSRIHRAKNSMRKELTRISHQPALRIVKGGRNGM</sequence>
<dbReference type="PANTHER" id="PTHR43133">
    <property type="entry name" value="RNA POLYMERASE ECF-TYPE SIGMA FACTO"/>
    <property type="match status" value="1"/>
</dbReference>
<keyword evidence="5" id="KW-0804">Transcription</keyword>
<dbReference type="InterPro" id="IPR036388">
    <property type="entry name" value="WH-like_DNA-bd_sf"/>
</dbReference>
<dbReference type="InterPro" id="IPR013249">
    <property type="entry name" value="RNA_pol_sigma70_r4_t2"/>
</dbReference>
<comment type="similarity">
    <text evidence="1">Belongs to the sigma-70 factor family. ECF subfamily.</text>
</comment>
<dbReference type="Pfam" id="PF04542">
    <property type="entry name" value="Sigma70_r2"/>
    <property type="match status" value="1"/>
</dbReference>
<dbReference type="GO" id="GO:0016987">
    <property type="term" value="F:sigma factor activity"/>
    <property type="evidence" value="ECO:0007669"/>
    <property type="project" value="UniProtKB-KW"/>
</dbReference>
<evidence type="ECO:0008006" key="9">
    <source>
        <dbReference type="Google" id="ProtNLM"/>
    </source>
</evidence>
<proteinExistence type="inferred from homology"/>
<dbReference type="NCBIfam" id="TIGR02937">
    <property type="entry name" value="sigma70-ECF"/>
    <property type="match status" value="1"/>
</dbReference>
<dbReference type="InterPro" id="IPR013324">
    <property type="entry name" value="RNA_pol_sigma_r3/r4-like"/>
</dbReference>
<dbReference type="InterPro" id="IPR014284">
    <property type="entry name" value="RNA_pol_sigma-70_dom"/>
</dbReference>
<dbReference type="AlphaFoldDB" id="A0A3B1CGB9"/>
<dbReference type="EMBL" id="UOGE01000080">
    <property type="protein sequence ID" value="VAX23018.1"/>
    <property type="molecule type" value="Genomic_DNA"/>
</dbReference>
<dbReference type="GO" id="GO:0003677">
    <property type="term" value="F:DNA binding"/>
    <property type="evidence" value="ECO:0007669"/>
    <property type="project" value="UniProtKB-KW"/>
</dbReference>
<feature type="domain" description="RNA polymerase sigma-70 region 2" evidence="6">
    <location>
        <begin position="66"/>
        <end position="128"/>
    </location>
</feature>
<evidence type="ECO:0000256" key="1">
    <source>
        <dbReference type="ARBA" id="ARBA00010641"/>
    </source>
</evidence>
<evidence type="ECO:0000256" key="3">
    <source>
        <dbReference type="ARBA" id="ARBA00023082"/>
    </source>
</evidence>
<evidence type="ECO:0000313" key="8">
    <source>
        <dbReference type="EMBL" id="VAX23018.1"/>
    </source>
</evidence>
<reference evidence="8" key="1">
    <citation type="submission" date="2018-06" db="EMBL/GenBank/DDBJ databases">
        <authorList>
            <person name="Zhirakovskaya E."/>
        </authorList>
    </citation>
    <scope>NUCLEOTIDE SEQUENCE</scope>
</reference>
<keyword evidence="4" id="KW-0238">DNA-binding</keyword>
<evidence type="ECO:0000259" key="7">
    <source>
        <dbReference type="Pfam" id="PF08281"/>
    </source>
</evidence>
<evidence type="ECO:0000256" key="5">
    <source>
        <dbReference type="ARBA" id="ARBA00023163"/>
    </source>
</evidence>
<feature type="domain" description="RNA polymerase sigma factor 70 region 4 type 2" evidence="7">
    <location>
        <begin position="154"/>
        <end position="204"/>
    </location>
</feature>
<evidence type="ECO:0000256" key="4">
    <source>
        <dbReference type="ARBA" id="ARBA00023125"/>
    </source>
</evidence>
<dbReference type="Gene3D" id="1.10.10.10">
    <property type="entry name" value="Winged helix-like DNA-binding domain superfamily/Winged helix DNA-binding domain"/>
    <property type="match status" value="1"/>
</dbReference>
<gene>
    <name evidence="8" type="ORF">MNBD_NITROSPINAE02-145</name>
</gene>
<dbReference type="CDD" id="cd06171">
    <property type="entry name" value="Sigma70_r4"/>
    <property type="match status" value="1"/>
</dbReference>
<dbReference type="InterPro" id="IPR013325">
    <property type="entry name" value="RNA_pol_sigma_r2"/>
</dbReference>
<organism evidence="8">
    <name type="scientific">hydrothermal vent metagenome</name>
    <dbReference type="NCBI Taxonomy" id="652676"/>
    <lineage>
        <taxon>unclassified sequences</taxon>
        <taxon>metagenomes</taxon>
        <taxon>ecological metagenomes</taxon>
    </lineage>
</organism>
<protein>
    <recommendedName>
        <fullName evidence="9">RNA polymerase sigma factor</fullName>
    </recommendedName>
</protein>
<dbReference type="SUPFAM" id="SSF88659">
    <property type="entry name" value="Sigma3 and sigma4 domains of RNA polymerase sigma factors"/>
    <property type="match status" value="1"/>
</dbReference>
<evidence type="ECO:0000259" key="6">
    <source>
        <dbReference type="Pfam" id="PF04542"/>
    </source>
</evidence>
<dbReference type="Gene3D" id="1.10.1740.10">
    <property type="match status" value="1"/>
</dbReference>